<dbReference type="Gene3D" id="2.60.120.1140">
    <property type="entry name" value="Protein of unknown function DUF192"/>
    <property type="match status" value="1"/>
</dbReference>
<evidence type="ECO:0000313" key="1">
    <source>
        <dbReference type="EMBL" id="MBE0463233.1"/>
    </source>
</evidence>
<reference evidence="1 2" key="1">
    <citation type="submission" date="2020-07" db="EMBL/GenBank/DDBJ databases">
        <title>Halophilic bacteria isolated from french cheeses.</title>
        <authorList>
            <person name="Kothe C.I."/>
            <person name="Farah-Kraiem B."/>
            <person name="Renault P."/>
            <person name="Dridi B."/>
        </authorList>
    </citation>
    <scope>NUCLEOTIDE SEQUENCE [LARGE SCALE GENOMIC DNA]</scope>
    <source>
        <strain evidence="1 2">FME20</strain>
    </source>
</reference>
<organism evidence="1 2">
    <name type="scientific">Halomonas colorata</name>
    <dbReference type="NCBI Taxonomy" id="2742615"/>
    <lineage>
        <taxon>Bacteria</taxon>
        <taxon>Pseudomonadati</taxon>
        <taxon>Pseudomonadota</taxon>
        <taxon>Gammaproteobacteria</taxon>
        <taxon>Oceanospirillales</taxon>
        <taxon>Halomonadaceae</taxon>
        <taxon>Halomonas</taxon>
    </lineage>
</organism>
<sequence length="177" mass="18952">MNLTRRQLLNASLGLSLVALLPGSLLGALAWAGANDESADRLSLAIHSESGPHRLDVEVAKTAAQRQQGLMEREHLPDQQGMLFRFESEQPAGNAFWMYRTLIPLDIAFMDKEGRIVAINTMPPCESDNPGACPAYPAGAAYYSALETNAGYFAARGIKVGDCVSVPGEAGFCQPAD</sequence>
<protein>
    <submittedName>
        <fullName evidence="1">DUF192 domain-containing protein</fullName>
    </submittedName>
</protein>
<proteinExistence type="predicted"/>
<dbReference type="Pfam" id="PF02643">
    <property type="entry name" value="DUF192"/>
    <property type="match status" value="1"/>
</dbReference>
<dbReference type="InterPro" id="IPR006311">
    <property type="entry name" value="TAT_signal"/>
</dbReference>
<dbReference type="PANTHER" id="PTHR37953:SF1">
    <property type="entry name" value="UPF0127 PROTEIN MJ1496"/>
    <property type="match status" value="1"/>
</dbReference>
<dbReference type="PANTHER" id="PTHR37953">
    <property type="entry name" value="UPF0127 PROTEIN MJ1496"/>
    <property type="match status" value="1"/>
</dbReference>
<comment type="caution">
    <text evidence="1">The sequence shown here is derived from an EMBL/GenBank/DDBJ whole genome shotgun (WGS) entry which is preliminary data.</text>
</comment>
<dbReference type="InterPro" id="IPR003795">
    <property type="entry name" value="DUF192"/>
</dbReference>
<dbReference type="InterPro" id="IPR038695">
    <property type="entry name" value="Saro_0823-like_sf"/>
</dbReference>
<dbReference type="Proteomes" id="UP001645038">
    <property type="component" value="Unassembled WGS sequence"/>
</dbReference>
<dbReference type="RefSeq" id="WP_192537791.1">
    <property type="nucleotide sequence ID" value="NZ_RRZB01000013.1"/>
</dbReference>
<dbReference type="PROSITE" id="PS51318">
    <property type="entry name" value="TAT"/>
    <property type="match status" value="1"/>
</dbReference>
<gene>
    <name evidence="1" type="ORF">EI547_07160</name>
</gene>
<keyword evidence="2" id="KW-1185">Reference proteome</keyword>
<accession>A0ABR9FX50</accession>
<name>A0ABR9FX50_9GAMM</name>
<evidence type="ECO:0000313" key="2">
    <source>
        <dbReference type="Proteomes" id="UP001645038"/>
    </source>
</evidence>
<dbReference type="EMBL" id="RRZB01000013">
    <property type="protein sequence ID" value="MBE0463233.1"/>
    <property type="molecule type" value="Genomic_DNA"/>
</dbReference>